<sequence length="218" mass="24624">MQWREKFRNELKTLNDKIYSMAAITVDLLRDGLTAIQEKDTRLAAKVIEEDKMVDALQGEIEDLAAMLIAMEQPVAGDLREIVSAIKIVSSIERIADHAKHLAEGTERISDAGRKQFLPVIVQMAEQGIDMLETAVKAYLDNDAELAQSVAAKDEKIDSLKKELTVRILEFMKSSPENVEEGASFLFLNRFMERMGDHVTNVCEWVYFTHTGNHIDLN</sequence>
<evidence type="ECO:0000256" key="4">
    <source>
        <dbReference type="ARBA" id="ARBA00022448"/>
    </source>
</evidence>
<evidence type="ECO:0000256" key="6">
    <source>
        <dbReference type="ARBA" id="ARBA00022592"/>
    </source>
</evidence>
<protein>
    <recommendedName>
        <fullName evidence="8">Phosphate-specific transport system accessory protein PhoU</fullName>
    </recommendedName>
</protein>
<evidence type="ECO:0000256" key="8">
    <source>
        <dbReference type="PIRNR" id="PIRNR003107"/>
    </source>
</evidence>
<dbReference type="KEGG" id="slr:L21SP2_0467"/>
<comment type="function">
    <text evidence="7 8">Plays a role in the regulation of phosphate uptake.</text>
</comment>
<proteinExistence type="inferred from homology"/>
<dbReference type="Proteomes" id="UP000018680">
    <property type="component" value="Chromosome"/>
</dbReference>
<organism evidence="10 11">
    <name type="scientific">Salinispira pacifica</name>
    <dbReference type="NCBI Taxonomy" id="1307761"/>
    <lineage>
        <taxon>Bacteria</taxon>
        <taxon>Pseudomonadati</taxon>
        <taxon>Spirochaetota</taxon>
        <taxon>Spirochaetia</taxon>
        <taxon>Spirochaetales</taxon>
        <taxon>Spirochaetaceae</taxon>
        <taxon>Salinispira</taxon>
    </lineage>
</organism>
<dbReference type="GO" id="GO:0005737">
    <property type="term" value="C:cytoplasm"/>
    <property type="evidence" value="ECO:0007669"/>
    <property type="project" value="UniProtKB-SubCell"/>
</dbReference>
<dbReference type="InterPro" id="IPR026022">
    <property type="entry name" value="PhoU_dom"/>
</dbReference>
<accession>V5WEA3</accession>
<dbReference type="GO" id="GO:0045936">
    <property type="term" value="P:negative regulation of phosphate metabolic process"/>
    <property type="evidence" value="ECO:0007669"/>
    <property type="project" value="InterPro"/>
</dbReference>
<dbReference type="AlphaFoldDB" id="V5WEA3"/>
<evidence type="ECO:0000256" key="3">
    <source>
        <dbReference type="ARBA" id="ARBA00011738"/>
    </source>
</evidence>
<dbReference type="NCBIfam" id="TIGR02135">
    <property type="entry name" value="phoU_full"/>
    <property type="match status" value="1"/>
</dbReference>
<feature type="domain" description="PhoU" evidence="9">
    <location>
        <begin position="19"/>
        <end position="104"/>
    </location>
</feature>
<keyword evidence="6 8" id="KW-0592">Phosphate transport</keyword>
<dbReference type="PANTHER" id="PTHR42930">
    <property type="entry name" value="PHOSPHATE-SPECIFIC TRANSPORT SYSTEM ACCESSORY PROTEIN PHOU"/>
    <property type="match status" value="1"/>
</dbReference>
<evidence type="ECO:0000259" key="9">
    <source>
        <dbReference type="Pfam" id="PF01895"/>
    </source>
</evidence>
<dbReference type="EMBL" id="CP006939">
    <property type="protein sequence ID" value="AHC13899.1"/>
    <property type="molecule type" value="Genomic_DNA"/>
</dbReference>
<comment type="subcellular location">
    <subcellularLocation>
        <location evidence="1 8">Cytoplasm</location>
    </subcellularLocation>
</comment>
<dbReference type="eggNOG" id="COG0704">
    <property type="taxonomic scope" value="Bacteria"/>
</dbReference>
<dbReference type="Pfam" id="PF01895">
    <property type="entry name" value="PhoU"/>
    <property type="match status" value="2"/>
</dbReference>
<evidence type="ECO:0000256" key="1">
    <source>
        <dbReference type="ARBA" id="ARBA00004496"/>
    </source>
</evidence>
<dbReference type="SUPFAM" id="SSF109755">
    <property type="entry name" value="PhoU-like"/>
    <property type="match status" value="1"/>
</dbReference>
<evidence type="ECO:0000313" key="11">
    <source>
        <dbReference type="Proteomes" id="UP000018680"/>
    </source>
</evidence>
<dbReference type="HOGENOM" id="CLU_078518_3_0_12"/>
<dbReference type="PIRSF" id="PIRSF003107">
    <property type="entry name" value="PhoU"/>
    <property type="match status" value="1"/>
</dbReference>
<dbReference type="Gene3D" id="1.20.58.220">
    <property type="entry name" value="Phosphate transport system protein phou homolog 2, domain 2"/>
    <property type="match status" value="1"/>
</dbReference>
<dbReference type="OrthoDB" id="9814256at2"/>
<dbReference type="STRING" id="1307761.L21SP2_0467"/>
<evidence type="ECO:0000256" key="5">
    <source>
        <dbReference type="ARBA" id="ARBA00022490"/>
    </source>
</evidence>
<comment type="similarity">
    <text evidence="2 8">Belongs to the PhoU family.</text>
</comment>
<evidence type="ECO:0000256" key="7">
    <source>
        <dbReference type="ARBA" id="ARBA00056181"/>
    </source>
</evidence>
<evidence type="ECO:0000313" key="10">
    <source>
        <dbReference type="EMBL" id="AHC13899.1"/>
    </source>
</evidence>
<dbReference type="FunFam" id="1.20.58.220:FF:000004">
    <property type="entry name" value="Phosphate-specific transport system accessory protein PhoU"/>
    <property type="match status" value="1"/>
</dbReference>
<name>V5WEA3_9SPIO</name>
<keyword evidence="5 8" id="KW-0963">Cytoplasm</keyword>
<keyword evidence="4 8" id="KW-0813">Transport</keyword>
<keyword evidence="11" id="KW-1185">Reference proteome</keyword>
<dbReference type="GO" id="GO:0030643">
    <property type="term" value="P:intracellular phosphate ion homeostasis"/>
    <property type="evidence" value="ECO:0007669"/>
    <property type="project" value="InterPro"/>
</dbReference>
<comment type="subunit">
    <text evidence="3 8">Homodimer.</text>
</comment>
<evidence type="ECO:0000256" key="2">
    <source>
        <dbReference type="ARBA" id="ARBA00008107"/>
    </source>
</evidence>
<dbReference type="InterPro" id="IPR028366">
    <property type="entry name" value="PhoU"/>
</dbReference>
<feature type="domain" description="PhoU" evidence="9">
    <location>
        <begin position="121"/>
        <end position="206"/>
    </location>
</feature>
<reference evidence="10 11" key="1">
    <citation type="journal article" date="2015" name="Stand. Genomic Sci.">
        <title>Complete genome sequence and description of Salinispira pacifica gen. nov., sp. nov., a novel spirochaete isolated form a hypersaline microbial mat.</title>
        <authorList>
            <person name="Ben Hania W."/>
            <person name="Joseph M."/>
            <person name="Schumann P."/>
            <person name="Bunk B."/>
            <person name="Fiebig A."/>
            <person name="Sproer C."/>
            <person name="Klenk H.P."/>
            <person name="Fardeau M.L."/>
            <person name="Spring S."/>
        </authorList>
    </citation>
    <scope>NUCLEOTIDE SEQUENCE [LARGE SCALE GENOMIC DNA]</scope>
    <source>
        <strain evidence="10 11">L21-RPul-D2</strain>
    </source>
</reference>
<dbReference type="RefSeq" id="WP_024266831.1">
    <property type="nucleotide sequence ID" value="NC_023035.1"/>
</dbReference>
<dbReference type="InterPro" id="IPR038078">
    <property type="entry name" value="PhoU-like_sf"/>
</dbReference>
<dbReference type="PANTHER" id="PTHR42930:SF3">
    <property type="entry name" value="PHOSPHATE-SPECIFIC TRANSPORT SYSTEM ACCESSORY PROTEIN PHOU"/>
    <property type="match status" value="1"/>
</dbReference>
<gene>
    <name evidence="10" type="ORF">L21SP2_0467</name>
</gene>
<dbReference type="GO" id="GO:0006817">
    <property type="term" value="P:phosphate ion transport"/>
    <property type="evidence" value="ECO:0007669"/>
    <property type="project" value="UniProtKB-KW"/>
</dbReference>